<feature type="chain" id="PRO_5004588181" description="Secreted protein" evidence="1">
    <location>
        <begin position="25"/>
        <end position="246"/>
    </location>
</feature>
<name>T2GA59_MEGG1</name>
<feature type="signal peptide" evidence="1">
    <location>
        <begin position="1"/>
        <end position="24"/>
    </location>
</feature>
<organism evidence="2 3">
    <name type="scientific">Megalodesulfovibrio gigas (strain ATCC 19364 / DSM 1382 / NCIMB 9332 / VKM B-1759)</name>
    <name type="common">Desulfovibrio gigas</name>
    <dbReference type="NCBI Taxonomy" id="1121448"/>
    <lineage>
        <taxon>Bacteria</taxon>
        <taxon>Pseudomonadati</taxon>
        <taxon>Thermodesulfobacteriota</taxon>
        <taxon>Desulfovibrionia</taxon>
        <taxon>Desulfovibrionales</taxon>
        <taxon>Desulfovibrionaceae</taxon>
        <taxon>Megalodesulfovibrio</taxon>
    </lineage>
</organism>
<dbReference type="STRING" id="1121448.DGI_1662"/>
<keyword evidence="1" id="KW-0732">Signal</keyword>
<evidence type="ECO:0000313" key="3">
    <source>
        <dbReference type="Proteomes" id="UP000016587"/>
    </source>
</evidence>
<dbReference type="eggNOG" id="ENOG50336X1">
    <property type="taxonomic scope" value="Bacteria"/>
</dbReference>
<protein>
    <recommendedName>
        <fullName evidence="4">Secreted protein</fullName>
    </recommendedName>
</protein>
<reference evidence="2 3" key="1">
    <citation type="journal article" date="2013" name="J. Bacteriol.">
        <title>Roles of HynAB and Ech, the only two hydrogenases found in the model sulfate reducer Desulfovibrio gigas.</title>
        <authorList>
            <person name="Morais-Silva F.O."/>
            <person name="Santos C.I."/>
            <person name="Rodrigues R."/>
            <person name="Pereira I.A."/>
            <person name="Rodrigues-Pousada C."/>
        </authorList>
    </citation>
    <scope>NUCLEOTIDE SEQUENCE [LARGE SCALE GENOMIC DNA]</scope>
    <source>
        <strain evidence="3">ATCC 19364 / DSM 1382 / NCIMB 9332 / VKM B-1759</strain>
    </source>
</reference>
<dbReference type="Proteomes" id="UP000016587">
    <property type="component" value="Chromosome"/>
</dbReference>
<dbReference type="HOGENOM" id="CLU_1127642_0_0_7"/>
<sequence>MRRVCRLLLAAWCVLCCTATAAQAQPQRIPVPPVDQSADDASFQAFKAQLGPAMQGRDPQFLARLVVDNRPTGFGLTPILEFFTADPCGLGIWDELARAVALGCVAEDQPPADEFDGPRPEKQYLCPYLIASEYPESLDLFETVVAVDANVPVHAEPSAQAAVVGTLSHEAVAVTNTIFGEAPNATADGCAPMLWHEVDVAGVHGFVNATRTLSPVDCRFVLSRLPDLKEGEGVEGWVLQDIYCGD</sequence>
<keyword evidence="3" id="KW-1185">Reference proteome</keyword>
<evidence type="ECO:0008006" key="4">
    <source>
        <dbReference type="Google" id="ProtNLM"/>
    </source>
</evidence>
<gene>
    <name evidence="2" type="ORF">DGI_1662</name>
</gene>
<dbReference type="AlphaFoldDB" id="T2GA59"/>
<proteinExistence type="predicted"/>
<evidence type="ECO:0000313" key="2">
    <source>
        <dbReference type="EMBL" id="AGW13485.1"/>
    </source>
</evidence>
<evidence type="ECO:0000256" key="1">
    <source>
        <dbReference type="SAM" id="SignalP"/>
    </source>
</evidence>
<dbReference type="KEGG" id="dgg:DGI_1662"/>
<dbReference type="EMBL" id="CP006585">
    <property type="protein sequence ID" value="AGW13485.1"/>
    <property type="molecule type" value="Genomic_DNA"/>
</dbReference>
<accession>T2GA59</accession>
<reference evidence="3" key="2">
    <citation type="submission" date="2013-07" db="EMBL/GenBank/DDBJ databases">
        <authorList>
            <person name="Morais-Silva F.O."/>
            <person name="Rezende A.M."/>
            <person name="Pimentel C."/>
            <person name="Resende D.M."/>
            <person name="Santos C.I."/>
            <person name="Clemente C."/>
            <person name="de Oliveira L.M."/>
            <person name="da Silva S.M."/>
            <person name="Costa D.A."/>
            <person name="Varela-Raposo A."/>
            <person name="Horacio E.C.A."/>
            <person name="Matos M."/>
            <person name="Flores O."/>
            <person name="Ruiz J.C."/>
            <person name="Rodrigues-Pousada C."/>
        </authorList>
    </citation>
    <scope>NUCLEOTIDE SEQUENCE [LARGE SCALE GENOMIC DNA]</scope>
    <source>
        <strain evidence="3">ATCC 19364 / DSM 1382 / NCIMB 9332 / VKM B-1759</strain>
    </source>
</reference>
<dbReference type="PATRIC" id="fig|1121448.10.peg.1649"/>